<feature type="region of interest" description="Disordered" evidence="1">
    <location>
        <begin position="229"/>
        <end position="248"/>
    </location>
</feature>
<feature type="compositionally biased region" description="Polar residues" evidence="1">
    <location>
        <begin position="229"/>
        <end position="244"/>
    </location>
</feature>
<name>A0A8J3N674_9CHLR</name>
<keyword evidence="2" id="KW-0472">Membrane</keyword>
<evidence type="ECO:0000256" key="1">
    <source>
        <dbReference type="SAM" id="MobiDB-lite"/>
    </source>
</evidence>
<proteinExistence type="predicted"/>
<comment type="caution">
    <text evidence="3">The sequence shown here is derived from an EMBL/GenBank/DDBJ whole genome shotgun (WGS) entry which is preliminary data.</text>
</comment>
<feature type="region of interest" description="Disordered" evidence="1">
    <location>
        <begin position="299"/>
        <end position="323"/>
    </location>
</feature>
<feature type="transmembrane region" description="Helical" evidence="2">
    <location>
        <begin position="63"/>
        <end position="90"/>
    </location>
</feature>
<dbReference type="AlphaFoldDB" id="A0A8J3N674"/>
<evidence type="ECO:0000313" key="4">
    <source>
        <dbReference type="Proteomes" id="UP000597444"/>
    </source>
</evidence>
<feature type="transmembrane region" description="Helical" evidence="2">
    <location>
        <begin position="142"/>
        <end position="166"/>
    </location>
</feature>
<protein>
    <submittedName>
        <fullName evidence="3">Uncharacterized protein</fullName>
    </submittedName>
</protein>
<organism evidence="3 4">
    <name type="scientific">Reticulibacter mediterranei</name>
    <dbReference type="NCBI Taxonomy" id="2778369"/>
    <lineage>
        <taxon>Bacteria</taxon>
        <taxon>Bacillati</taxon>
        <taxon>Chloroflexota</taxon>
        <taxon>Ktedonobacteria</taxon>
        <taxon>Ktedonobacterales</taxon>
        <taxon>Reticulibacteraceae</taxon>
        <taxon>Reticulibacter</taxon>
    </lineage>
</organism>
<gene>
    <name evidence="3" type="ORF">KSF_073010</name>
</gene>
<evidence type="ECO:0000256" key="2">
    <source>
        <dbReference type="SAM" id="Phobius"/>
    </source>
</evidence>
<dbReference type="RefSeq" id="WP_220207827.1">
    <property type="nucleotide sequence ID" value="NZ_BNJK01000001.1"/>
</dbReference>
<feature type="compositionally biased region" description="Basic residues" evidence="1">
    <location>
        <begin position="311"/>
        <end position="321"/>
    </location>
</feature>
<keyword evidence="2" id="KW-1133">Transmembrane helix</keyword>
<dbReference type="EMBL" id="BNJK01000001">
    <property type="protein sequence ID" value="GHO97253.1"/>
    <property type="molecule type" value="Genomic_DNA"/>
</dbReference>
<feature type="transmembrane region" description="Helical" evidence="2">
    <location>
        <begin position="102"/>
        <end position="121"/>
    </location>
</feature>
<dbReference type="Proteomes" id="UP000597444">
    <property type="component" value="Unassembled WGS sequence"/>
</dbReference>
<keyword evidence="4" id="KW-1185">Reference proteome</keyword>
<evidence type="ECO:0000313" key="3">
    <source>
        <dbReference type="EMBL" id="GHO97253.1"/>
    </source>
</evidence>
<keyword evidence="2" id="KW-0812">Transmembrane</keyword>
<accession>A0A8J3N674</accession>
<sequence>MKQQPTGIQNAIKKTAIQVQRAASIFWTKSTSLWHKLQPEPRKQKPARAVRHQSWIDRAVDGAFLFVTSLAFLVFLVASLPHVAYFFAAFEPQNSDGTLSDWWWFVAYLIAGAINITEFLLSIKFARELRNATYGLPWYQKLLPILGCVLKFWPFILLISGFSWAANLQHAREFHSDMLLTAESVTVTIPFMPYISTWRDLNPYIVSAFPILNIAYTLMFDSSRHESNLQPETLKPVSQPSTALQPAPVSQPMTLTTFQAEMLKGFQAMQEAHVQAMKEMQRESVKVMVETLHHLAAAKAPQQTGSPHLKAVGKKPAHIRKGGSNYEEPIRKLLQDNPTITATEAGRKVGCSHVTAGKILAGLRVTITEVPDESAPIEKVVAKVTVPLQSESA</sequence>
<reference evidence="3" key="1">
    <citation type="submission" date="2020-10" db="EMBL/GenBank/DDBJ databases">
        <title>Taxonomic study of unclassified bacteria belonging to the class Ktedonobacteria.</title>
        <authorList>
            <person name="Yabe S."/>
            <person name="Wang C.M."/>
            <person name="Zheng Y."/>
            <person name="Sakai Y."/>
            <person name="Cavaletti L."/>
            <person name="Monciardini P."/>
            <person name="Donadio S."/>
        </authorList>
    </citation>
    <scope>NUCLEOTIDE SEQUENCE</scope>
    <source>
        <strain evidence="3">ID150040</strain>
    </source>
</reference>